<organism evidence="3 5">
    <name type="scientific">Erysipelothrix amsterdamensis</name>
    <dbReference type="NCBI Taxonomy" id="2929157"/>
    <lineage>
        <taxon>Bacteria</taxon>
        <taxon>Bacillati</taxon>
        <taxon>Bacillota</taxon>
        <taxon>Erysipelotrichia</taxon>
        <taxon>Erysipelotrichales</taxon>
        <taxon>Erysipelotrichaceae</taxon>
        <taxon>Erysipelothrix</taxon>
    </lineage>
</organism>
<feature type="transmembrane region" description="Helical" evidence="1">
    <location>
        <begin position="20"/>
        <end position="42"/>
    </location>
</feature>
<gene>
    <name evidence="3" type="ORF">ERYAMS2_00981</name>
    <name evidence="2" type="ORF">ERYAMS_00687</name>
</gene>
<keyword evidence="1" id="KW-0812">Transmembrane</keyword>
<evidence type="ECO:0000313" key="5">
    <source>
        <dbReference type="Proteomes" id="UP001154111"/>
    </source>
</evidence>
<dbReference type="EMBL" id="OW659477">
    <property type="protein sequence ID" value="CAH2761984.1"/>
    <property type="molecule type" value="Genomic_DNA"/>
</dbReference>
<keyword evidence="1" id="KW-0472">Membrane</keyword>
<dbReference type="Proteomes" id="UP001154111">
    <property type="component" value="Chromosome"/>
</dbReference>
<evidence type="ECO:0000256" key="1">
    <source>
        <dbReference type="SAM" id="Phobius"/>
    </source>
</evidence>
<proteinExistence type="predicted"/>
<dbReference type="EMBL" id="OW659496">
    <property type="protein sequence ID" value="CAH2761973.1"/>
    <property type="molecule type" value="Genomic_DNA"/>
</dbReference>
<accession>A0AAU9VGV3</accession>
<evidence type="ECO:0000313" key="4">
    <source>
        <dbReference type="Proteomes" id="UP001154095"/>
    </source>
</evidence>
<dbReference type="RefSeq" id="WP_254006324.1">
    <property type="nucleotide sequence ID" value="NZ_OW659477.1"/>
</dbReference>
<evidence type="ECO:0000313" key="2">
    <source>
        <dbReference type="EMBL" id="CAH2761973.1"/>
    </source>
</evidence>
<keyword evidence="1" id="KW-1133">Transmembrane helix</keyword>
<evidence type="ECO:0000313" key="3">
    <source>
        <dbReference type="EMBL" id="CAH2761984.1"/>
    </source>
</evidence>
<sequence>MHTIIILSKYFEQMSTSDLVSGVLVPVILSVLTTLITLYISYRSRRRLTMTSTLRDENIYHSFYASEFDYQNLFSGNDTKLKTSTHWPKNFRILELIVSNESSKPIYIQSLRIYDKEKEIKLANKFDLESINKKVFNNDEVVIISSKILGGNNTIYLQKINLFQPDTIVLKPYESLILVYALDSEICQVRIKAYTTIARNRLMILFGVVFNKVRNFLQIETKEYTYKTFYTKARGKELSI</sequence>
<name>A0AAU9VGV3_9FIRM</name>
<protein>
    <submittedName>
        <fullName evidence="3">Uncharacterized protein</fullName>
    </submittedName>
</protein>
<keyword evidence="4" id="KW-1185">Reference proteome</keyword>
<dbReference type="Proteomes" id="UP001154095">
    <property type="component" value="Chromosome"/>
</dbReference>
<reference evidence="3" key="1">
    <citation type="submission" date="2022-04" db="EMBL/GenBank/DDBJ databases">
        <authorList>
            <person name="Forde T."/>
        </authorList>
    </citation>
    <scope>NUCLEOTIDE SEQUENCE</scope>
    <source>
        <strain evidence="3">A18Y016a</strain>
        <strain evidence="2">A18Y020d</strain>
    </source>
</reference>
<dbReference type="AlphaFoldDB" id="A0AAU9VGV3"/>